<feature type="binding site" evidence="13">
    <location>
        <position position="112"/>
    </location>
    <ligand>
        <name>ATP</name>
        <dbReference type="ChEBI" id="CHEBI:30616"/>
    </ligand>
</feature>
<protein>
    <recommendedName>
        <fullName evidence="1">non-specific serine/threonine protein kinase</fullName>
        <ecNumber evidence="1">2.7.11.1</ecNumber>
    </recommendedName>
</protein>
<dbReference type="EMBL" id="GEBQ01029136">
    <property type="protein sequence ID" value="JAT10841.1"/>
    <property type="molecule type" value="Transcribed_RNA"/>
</dbReference>
<evidence type="ECO:0000259" key="15">
    <source>
        <dbReference type="PROSITE" id="PS50011"/>
    </source>
</evidence>
<dbReference type="PROSITE" id="PS50011">
    <property type="entry name" value="PROTEIN_KINASE_DOM"/>
    <property type="match status" value="1"/>
</dbReference>
<evidence type="ECO:0000256" key="13">
    <source>
        <dbReference type="PROSITE-ProRule" id="PRU10141"/>
    </source>
</evidence>
<evidence type="ECO:0000256" key="14">
    <source>
        <dbReference type="SAM" id="MobiDB-lite"/>
    </source>
</evidence>
<evidence type="ECO:0000256" key="10">
    <source>
        <dbReference type="ARBA" id="ARBA00037982"/>
    </source>
</evidence>
<dbReference type="InterPro" id="IPR011009">
    <property type="entry name" value="Kinase-like_dom_sf"/>
</dbReference>
<evidence type="ECO:0000256" key="2">
    <source>
        <dbReference type="ARBA" id="ARBA00022527"/>
    </source>
</evidence>
<evidence type="ECO:0000256" key="9">
    <source>
        <dbReference type="ARBA" id="ARBA00023306"/>
    </source>
</evidence>
<accession>A0A1B6KHC2</accession>
<dbReference type="Gene3D" id="3.30.200.20">
    <property type="entry name" value="Phosphorylase Kinase, domain 1"/>
    <property type="match status" value="1"/>
</dbReference>
<keyword evidence="2" id="KW-0723">Serine/threonine-protein kinase</keyword>
<comment type="catalytic activity">
    <reaction evidence="12">
        <text>L-seryl-[protein] + ATP = O-phospho-L-seryl-[protein] + ADP + H(+)</text>
        <dbReference type="Rhea" id="RHEA:17989"/>
        <dbReference type="Rhea" id="RHEA-COMP:9863"/>
        <dbReference type="Rhea" id="RHEA-COMP:11604"/>
        <dbReference type="ChEBI" id="CHEBI:15378"/>
        <dbReference type="ChEBI" id="CHEBI:29999"/>
        <dbReference type="ChEBI" id="CHEBI:30616"/>
        <dbReference type="ChEBI" id="CHEBI:83421"/>
        <dbReference type="ChEBI" id="CHEBI:456216"/>
        <dbReference type="EC" id="2.7.11.1"/>
    </reaction>
</comment>
<evidence type="ECO:0000256" key="4">
    <source>
        <dbReference type="ARBA" id="ARBA00022723"/>
    </source>
</evidence>
<dbReference type="GO" id="GO:0051321">
    <property type="term" value="P:meiotic cell cycle"/>
    <property type="evidence" value="ECO:0007669"/>
    <property type="project" value="TreeGrafter"/>
</dbReference>
<reference evidence="16" key="1">
    <citation type="submission" date="2015-11" db="EMBL/GenBank/DDBJ databases">
        <title>De novo transcriptome assembly of four potential Pierce s Disease insect vectors from Arizona vineyards.</title>
        <authorList>
            <person name="Tassone E.E."/>
        </authorList>
    </citation>
    <scope>NUCLEOTIDE SEQUENCE</scope>
</reference>
<dbReference type="EMBL" id="GEBQ01005954">
    <property type="protein sequence ID" value="JAT34023.1"/>
    <property type="molecule type" value="Transcribed_RNA"/>
</dbReference>
<keyword evidence="6" id="KW-0418">Kinase</keyword>
<feature type="domain" description="Protein kinase" evidence="15">
    <location>
        <begin position="83"/>
        <end position="330"/>
    </location>
</feature>
<dbReference type="InterPro" id="IPR017441">
    <property type="entry name" value="Protein_kinase_ATP_BS"/>
</dbReference>
<dbReference type="GO" id="GO:0004674">
    <property type="term" value="F:protein serine/threonine kinase activity"/>
    <property type="evidence" value="ECO:0007669"/>
    <property type="project" value="UniProtKB-KW"/>
</dbReference>
<evidence type="ECO:0000256" key="6">
    <source>
        <dbReference type="ARBA" id="ARBA00022777"/>
    </source>
</evidence>
<evidence type="ECO:0000256" key="5">
    <source>
        <dbReference type="ARBA" id="ARBA00022741"/>
    </source>
</evidence>
<keyword evidence="5 13" id="KW-0547">Nucleotide-binding</keyword>
<evidence type="ECO:0000313" key="17">
    <source>
        <dbReference type="EMBL" id="JAT34023.1"/>
    </source>
</evidence>
<organism evidence="16">
    <name type="scientific">Graphocephala atropunctata</name>
    <dbReference type="NCBI Taxonomy" id="36148"/>
    <lineage>
        <taxon>Eukaryota</taxon>
        <taxon>Metazoa</taxon>
        <taxon>Ecdysozoa</taxon>
        <taxon>Arthropoda</taxon>
        <taxon>Hexapoda</taxon>
        <taxon>Insecta</taxon>
        <taxon>Pterygota</taxon>
        <taxon>Neoptera</taxon>
        <taxon>Paraneoptera</taxon>
        <taxon>Hemiptera</taxon>
        <taxon>Auchenorrhyncha</taxon>
        <taxon>Membracoidea</taxon>
        <taxon>Cicadellidae</taxon>
        <taxon>Cicadellinae</taxon>
        <taxon>Cicadellini</taxon>
        <taxon>Graphocephala</taxon>
    </lineage>
</organism>
<feature type="compositionally biased region" description="Low complexity" evidence="14">
    <location>
        <begin position="475"/>
        <end position="495"/>
    </location>
</feature>
<name>A0A1B6KHC2_9HEMI</name>
<evidence type="ECO:0000256" key="12">
    <source>
        <dbReference type="ARBA" id="ARBA00048679"/>
    </source>
</evidence>
<dbReference type="PANTHER" id="PTHR11042">
    <property type="entry name" value="EUKARYOTIC TRANSLATION INITIATION FACTOR 2-ALPHA KINASE EIF2-ALPHA KINASE -RELATED"/>
    <property type="match status" value="1"/>
</dbReference>
<gene>
    <name evidence="17" type="ORF">g.22584</name>
    <name evidence="16" type="ORF">g.22585</name>
</gene>
<keyword evidence="8" id="KW-0460">Magnesium</keyword>
<comment type="catalytic activity">
    <reaction evidence="11">
        <text>L-threonyl-[protein] + ATP = O-phospho-L-threonyl-[protein] + ADP + H(+)</text>
        <dbReference type="Rhea" id="RHEA:46608"/>
        <dbReference type="Rhea" id="RHEA-COMP:11060"/>
        <dbReference type="Rhea" id="RHEA-COMP:11605"/>
        <dbReference type="ChEBI" id="CHEBI:15378"/>
        <dbReference type="ChEBI" id="CHEBI:30013"/>
        <dbReference type="ChEBI" id="CHEBI:30616"/>
        <dbReference type="ChEBI" id="CHEBI:61977"/>
        <dbReference type="ChEBI" id="CHEBI:456216"/>
        <dbReference type="EC" id="2.7.11.1"/>
    </reaction>
</comment>
<sequence length="568" mass="64120">MIPISSNRREAVKYLEDVGLSISSKNTSNAPSKPPPKIRGKHFLNLDFLADASFVWLTPDEKTSFPSDLYVEKVNSTYFEQCFIPVEKLGEGSFGFVIKVIGKEDSKFYAMKVSKEPFRNECDRKWKLNEVDSHKLVSKHPNIVTLYNAWEEDRYLHMQLELCKTNLGKGYKTVSEAQCWNILIDIVLALDHIHDLGMGHFDVKLENILCGYDGLYKLSDFGLVYHFEKDSTKMPKEGDAKYMAPELLASKKDFTTKADIFSLGITILELAGNLCLPSNGEVWKALREDTFPFLQTKDLSDDLFYLLKKMMSPEAPLRPSAKEILSLPIVKTILMNRNSNSPRRQLDCKGIWNDNMLPYFATWVYFSYLVMCMVRNIVSSTYPENAMEVEVFPTRLFQNILMRDSTSNESAILRERNCSSGYEGRRRTFTTSSPIPVASVVAESTASRCKTRRLESSSCALSGIRNESFFSLTDSSLNSSSQSTPSTSNNSSDGSMGCLSPSTSQSYIALGPSFGDQSNMHVSPSLIPFGVSPIRLSNELKEVVMARRKRKMLPARNLIKSFEECDQE</sequence>
<evidence type="ECO:0000256" key="11">
    <source>
        <dbReference type="ARBA" id="ARBA00047899"/>
    </source>
</evidence>
<dbReference type="Gene3D" id="1.10.510.10">
    <property type="entry name" value="Transferase(Phosphotransferase) domain 1"/>
    <property type="match status" value="1"/>
</dbReference>
<dbReference type="GO" id="GO:0005737">
    <property type="term" value="C:cytoplasm"/>
    <property type="evidence" value="ECO:0007669"/>
    <property type="project" value="TreeGrafter"/>
</dbReference>
<dbReference type="PROSITE" id="PS00108">
    <property type="entry name" value="PROTEIN_KINASE_ST"/>
    <property type="match status" value="1"/>
</dbReference>
<feature type="region of interest" description="Disordered" evidence="14">
    <location>
        <begin position="475"/>
        <end position="499"/>
    </location>
</feature>
<dbReference type="InterPro" id="IPR000719">
    <property type="entry name" value="Prot_kinase_dom"/>
</dbReference>
<evidence type="ECO:0000256" key="8">
    <source>
        <dbReference type="ARBA" id="ARBA00022842"/>
    </source>
</evidence>
<evidence type="ECO:0000256" key="1">
    <source>
        <dbReference type="ARBA" id="ARBA00012513"/>
    </source>
</evidence>
<dbReference type="PROSITE" id="PS00107">
    <property type="entry name" value="PROTEIN_KINASE_ATP"/>
    <property type="match status" value="1"/>
</dbReference>
<dbReference type="SMART" id="SM00220">
    <property type="entry name" value="S_TKc"/>
    <property type="match status" value="1"/>
</dbReference>
<dbReference type="GO" id="GO:0005524">
    <property type="term" value="F:ATP binding"/>
    <property type="evidence" value="ECO:0007669"/>
    <property type="project" value="UniProtKB-UniRule"/>
</dbReference>
<keyword evidence="7 13" id="KW-0067">ATP-binding</keyword>
<evidence type="ECO:0000313" key="16">
    <source>
        <dbReference type="EMBL" id="JAT10841.1"/>
    </source>
</evidence>
<proteinExistence type="inferred from homology"/>
<dbReference type="Pfam" id="PF00069">
    <property type="entry name" value="Pkinase"/>
    <property type="match status" value="1"/>
</dbReference>
<evidence type="ECO:0000256" key="7">
    <source>
        <dbReference type="ARBA" id="ARBA00022840"/>
    </source>
</evidence>
<dbReference type="InterPro" id="IPR050339">
    <property type="entry name" value="CC_SR_Kinase"/>
</dbReference>
<keyword evidence="4" id="KW-0479">Metal-binding</keyword>
<keyword evidence="3" id="KW-0808">Transferase</keyword>
<comment type="similarity">
    <text evidence="10">Belongs to the protein kinase superfamily. Ser/Thr protein kinase family. GCN2 subfamily.</text>
</comment>
<keyword evidence="9" id="KW-0131">Cell cycle</keyword>
<dbReference type="PANTHER" id="PTHR11042:SF183">
    <property type="entry name" value="MEMBRANE-ASSOCIATED TYROSINE- AND THREONINE-SPECIFIC CDC2-INHIBITORY KINASE"/>
    <property type="match status" value="1"/>
</dbReference>
<dbReference type="AlphaFoldDB" id="A0A1B6KHC2"/>
<dbReference type="GO" id="GO:0005634">
    <property type="term" value="C:nucleus"/>
    <property type="evidence" value="ECO:0007669"/>
    <property type="project" value="TreeGrafter"/>
</dbReference>
<dbReference type="SUPFAM" id="SSF56112">
    <property type="entry name" value="Protein kinase-like (PK-like)"/>
    <property type="match status" value="1"/>
</dbReference>
<evidence type="ECO:0000256" key="3">
    <source>
        <dbReference type="ARBA" id="ARBA00022679"/>
    </source>
</evidence>
<dbReference type="EC" id="2.7.11.1" evidence="1"/>
<dbReference type="GO" id="GO:0046872">
    <property type="term" value="F:metal ion binding"/>
    <property type="evidence" value="ECO:0007669"/>
    <property type="project" value="UniProtKB-KW"/>
</dbReference>
<dbReference type="GO" id="GO:0110031">
    <property type="term" value="P:negative regulation of G2/MI transition of meiotic cell cycle"/>
    <property type="evidence" value="ECO:0007669"/>
    <property type="project" value="TreeGrafter"/>
</dbReference>
<dbReference type="InterPro" id="IPR008271">
    <property type="entry name" value="Ser/Thr_kinase_AS"/>
</dbReference>